<dbReference type="AlphaFoldDB" id="A0A832J427"/>
<reference evidence="6" key="1">
    <citation type="journal article" date="2020" name="mSystems">
        <title>Genome- and Community-Level Interaction Insights into Carbon Utilization and Element Cycling Functions of Hydrothermarchaeota in Hydrothermal Sediment.</title>
        <authorList>
            <person name="Zhou Z."/>
            <person name="Liu Y."/>
            <person name="Xu W."/>
            <person name="Pan J."/>
            <person name="Luo Z.H."/>
            <person name="Li M."/>
        </authorList>
    </citation>
    <scope>NUCLEOTIDE SEQUENCE [LARGE SCALE GENOMIC DNA]</scope>
    <source>
        <strain evidence="6">HyVt-505</strain>
    </source>
</reference>
<evidence type="ECO:0000256" key="1">
    <source>
        <dbReference type="ARBA" id="ARBA00022485"/>
    </source>
</evidence>
<dbReference type="PROSITE" id="PS51379">
    <property type="entry name" value="4FE4S_FER_2"/>
    <property type="match status" value="3"/>
</dbReference>
<evidence type="ECO:0000256" key="2">
    <source>
        <dbReference type="ARBA" id="ARBA00022723"/>
    </source>
</evidence>
<dbReference type="SUPFAM" id="SSF54862">
    <property type="entry name" value="4Fe-4S ferredoxins"/>
    <property type="match status" value="1"/>
</dbReference>
<protein>
    <recommendedName>
        <fullName evidence="5">4Fe-4S ferredoxin-type domain-containing protein</fullName>
    </recommendedName>
</protein>
<dbReference type="Proteomes" id="UP000885832">
    <property type="component" value="Unassembled WGS sequence"/>
</dbReference>
<dbReference type="InterPro" id="IPR017896">
    <property type="entry name" value="4Fe4S_Fe-S-bd"/>
</dbReference>
<dbReference type="PANTHER" id="PTHR43687">
    <property type="entry name" value="ADENYLYLSULFATE REDUCTASE, BETA SUBUNIT"/>
    <property type="match status" value="1"/>
</dbReference>
<gene>
    <name evidence="6" type="ORF">ENJ65_01065</name>
</gene>
<dbReference type="GO" id="GO:0046872">
    <property type="term" value="F:metal ion binding"/>
    <property type="evidence" value="ECO:0007669"/>
    <property type="project" value="UniProtKB-KW"/>
</dbReference>
<feature type="domain" description="4Fe-4S ferredoxin-type" evidence="5">
    <location>
        <begin position="81"/>
        <end position="109"/>
    </location>
</feature>
<keyword evidence="4" id="KW-0411">Iron-sulfur</keyword>
<evidence type="ECO:0000313" key="6">
    <source>
        <dbReference type="EMBL" id="HHJ80203.1"/>
    </source>
</evidence>
<dbReference type="Pfam" id="PF00037">
    <property type="entry name" value="Fer4"/>
    <property type="match status" value="1"/>
</dbReference>
<name>A0A832J427_9GAMM</name>
<keyword evidence="3" id="KW-0408">Iron</keyword>
<dbReference type="Gene3D" id="3.30.70.20">
    <property type="match status" value="2"/>
</dbReference>
<keyword evidence="2" id="KW-0479">Metal-binding</keyword>
<dbReference type="Pfam" id="PF12838">
    <property type="entry name" value="Fer4_7"/>
    <property type="match status" value="1"/>
</dbReference>
<dbReference type="InterPro" id="IPR050572">
    <property type="entry name" value="Fe-S_Ferredoxin"/>
</dbReference>
<feature type="domain" description="4Fe-4S ferredoxin-type" evidence="5">
    <location>
        <begin position="43"/>
        <end position="73"/>
    </location>
</feature>
<organism evidence="6">
    <name type="scientific">Candidatus Tenderia electrophaga</name>
    <dbReference type="NCBI Taxonomy" id="1748243"/>
    <lineage>
        <taxon>Bacteria</taxon>
        <taxon>Pseudomonadati</taxon>
        <taxon>Pseudomonadota</taxon>
        <taxon>Gammaproteobacteria</taxon>
        <taxon>Candidatus Tenderiales</taxon>
        <taxon>Candidatus Tenderiaceae</taxon>
        <taxon>Candidatus Tenderia</taxon>
    </lineage>
</organism>
<evidence type="ECO:0000256" key="3">
    <source>
        <dbReference type="ARBA" id="ARBA00023004"/>
    </source>
</evidence>
<evidence type="ECO:0000256" key="4">
    <source>
        <dbReference type="ARBA" id="ARBA00023014"/>
    </source>
</evidence>
<comment type="caution">
    <text evidence="6">The sequence shown here is derived from an EMBL/GenBank/DDBJ whole genome shotgun (WGS) entry which is preliminary data.</text>
</comment>
<dbReference type="PROSITE" id="PS00198">
    <property type="entry name" value="4FE4S_FER_1"/>
    <property type="match status" value="1"/>
</dbReference>
<dbReference type="EMBL" id="DRNF01000074">
    <property type="protein sequence ID" value="HHJ80203.1"/>
    <property type="molecule type" value="Genomic_DNA"/>
</dbReference>
<proteinExistence type="predicted"/>
<accession>A0A832J427</accession>
<feature type="domain" description="4Fe-4S ferredoxin-type" evidence="5">
    <location>
        <begin position="149"/>
        <end position="176"/>
    </location>
</feature>
<keyword evidence="1" id="KW-0004">4Fe-4S</keyword>
<evidence type="ECO:0000259" key="5">
    <source>
        <dbReference type="PROSITE" id="PS51379"/>
    </source>
</evidence>
<dbReference type="InterPro" id="IPR017900">
    <property type="entry name" value="4Fe4S_Fe_S_CS"/>
</dbReference>
<sequence length="176" mass="19137">MSGSADDVDNGRRAFLRGAFLTRAGREAYEQQQQPLGPAPPWHQDKLDPERCQNCDAPCVSACEVRIIKRHPDGHLLAGLPYLGFDESGCTFCGDCVTVCPMSLDGSAKPVRLGRVKLDQQSCLAWNDVFCMSCRGHCDHGALSLDKQRRMQLDEAACTGCGCCLSVCPNQSLSLT</sequence>
<dbReference type="PANTHER" id="PTHR43687:SF1">
    <property type="entry name" value="FERREDOXIN III"/>
    <property type="match status" value="1"/>
</dbReference>
<dbReference type="GO" id="GO:0051539">
    <property type="term" value="F:4 iron, 4 sulfur cluster binding"/>
    <property type="evidence" value="ECO:0007669"/>
    <property type="project" value="UniProtKB-KW"/>
</dbReference>